<dbReference type="Gene3D" id="1.10.760.10">
    <property type="entry name" value="Cytochrome c-like domain"/>
    <property type="match status" value="1"/>
</dbReference>
<dbReference type="KEGG" id="pami:JCM7686_pAMI5p143"/>
<dbReference type="InterPro" id="IPR036909">
    <property type="entry name" value="Cyt_c-like_dom_sf"/>
</dbReference>
<evidence type="ECO:0000259" key="6">
    <source>
        <dbReference type="PROSITE" id="PS51007"/>
    </source>
</evidence>
<keyword evidence="8" id="KW-1185">Reference proteome</keyword>
<dbReference type="AlphaFoldDB" id="S5XUN3"/>
<dbReference type="HOGENOM" id="CLU_1546149_0_0_5"/>
<reference evidence="7 8" key="1">
    <citation type="journal article" date="2014" name="BMC Genomics">
        <title>Architecture and functions of a multipartite genome of the methylotrophic bacterium Paracoccus aminophilus JCM 7686, containing primary and secondary chromids.</title>
        <authorList>
            <person name="Dziewit L."/>
            <person name="Czarnecki J."/>
            <person name="Wibberg D."/>
            <person name="Radlinska M."/>
            <person name="Mrozek P."/>
            <person name="Szymczak M."/>
            <person name="Schluter A."/>
            <person name="Puhler A."/>
            <person name="Bartosik D."/>
        </authorList>
    </citation>
    <scope>NUCLEOTIDE SEQUENCE [LARGE SCALE GENOMIC DNA]</scope>
    <source>
        <strain evidence="7">JCM 7686</strain>
        <plasmid evidence="8">Plasmid pAMI5</plasmid>
    </source>
</reference>
<name>S5XUN3_PARAH</name>
<feature type="domain" description="Cytochrome c" evidence="6">
    <location>
        <begin position="36"/>
        <end position="112"/>
    </location>
</feature>
<dbReference type="SUPFAM" id="SSF46626">
    <property type="entry name" value="Cytochrome c"/>
    <property type="match status" value="1"/>
</dbReference>
<evidence type="ECO:0000256" key="3">
    <source>
        <dbReference type="ARBA" id="ARBA00023004"/>
    </source>
</evidence>
<evidence type="ECO:0000256" key="5">
    <source>
        <dbReference type="SAM" id="SignalP"/>
    </source>
</evidence>
<dbReference type="Proteomes" id="UP000015480">
    <property type="component" value="Plasmid pAMI5"/>
</dbReference>
<evidence type="ECO:0000256" key="1">
    <source>
        <dbReference type="ARBA" id="ARBA00022617"/>
    </source>
</evidence>
<evidence type="ECO:0000256" key="4">
    <source>
        <dbReference type="PROSITE-ProRule" id="PRU00433"/>
    </source>
</evidence>
<proteinExistence type="predicted"/>
<dbReference type="Pfam" id="PF13442">
    <property type="entry name" value="Cytochrome_CBB3"/>
    <property type="match status" value="1"/>
</dbReference>
<dbReference type="GO" id="GO:0046872">
    <property type="term" value="F:metal ion binding"/>
    <property type="evidence" value="ECO:0007669"/>
    <property type="project" value="UniProtKB-KW"/>
</dbReference>
<gene>
    <name evidence="7" type="ORF">JCM7686_pAMI5p143</name>
</gene>
<keyword evidence="2 4" id="KW-0479">Metal-binding</keyword>
<dbReference type="GO" id="GO:0020037">
    <property type="term" value="F:heme binding"/>
    <property type="evidence" value="ECO:0007669"/>
    <property type="project" value="InterPro"/>
</dbReference>
<dbReference type="EMBL" id="CP006653">
    <property type="protein sequence ID" value="AGT11209.1"/>
    <property type="molecule type" value="Genomic_DNA"/>
</dbReference>
<evidence type="ECO:0000256" key="2">
    <source>
        <dbReference type="ARBA" id="ARBA00022723"/>
    </source>
</evidence>
<sequence>MPAKLFGRPTVLAITSALAMTFASTGTIVAAGFTEEQAKAGETAYQSNCSQCHGIRLEGPEAPALFGQDIMGNWDTAGGLYDFISVAMPPAEPGKLGEETYLNIIAYVMQKNGASAGDKALTTADMASVELVAETKDGAAQLAQANQETTIEAGDTNVPQAFTWGKELPKFKK</sequence>
<keyword evidence="5" id="KW-0732">Signal</keyword>
<dbReference type="PROSITE" id="PS51007">
    <property type="entry name" value="CYTC"/>
    <property type="match status" value="1"/>
</dbReference>
<keyword evidence="3 4" id="KW-0408">Iron</keyword>
<geneLocation type="plasmid" evidence="7 8">
    <name>pAMI5</name>
</geneLocation>
<protein>
    <submittedName>
        <fullName evidence="7">Cytochrome c</fullName>
    </submittedName>
</protein>
<evidence type="ECO:0000313" key="7">
    <source>
        <dbReference type="EMBL" id="AGT11209.1"/>
    </source>
</evidence>
<dbReference type="GO" id="GO:0009055">
    <property type="term" value="F:electron transfer activity"/>
    <property type="evidence" value="ECO:0007669"/>
    <property type="project" value="InterPro"/>
</dbReference>
<accession>S5XUN3</accession>
<keyword evidence="7" id="KW-0614">Plasmid</keyword>
<evidence type="ECO:0000313" key="8">
    <source>
        <dbReference type="Proteomes" id="UP000015480"/>
    </source>
</evidence>
<dbReference type="PATRIC" id="fig|1367847.3.peg.4177"/>
<keyword evidence="1 4" id="KW-0349">Heme</keyword>
<organism evidence="7 8">
    <name type="scientific">Paracoccus aminophilus JCM 7686</name>
    <dbReference type="NCBI Taxonomy" id="1367847"/>
    <lineage>
        <taxon>Bacteria</taxon>
        <taxon>Pseudomonadati</taxon>
        <taxon>Pseudomonadota</taxon>
        <taxon>Alphaproteobacteria</taxon>
        <taxon>Rhodobacterales</taxon>
        <taxon>Paracoccaceae</taxon>
        <taxon>Paracoccus</taxon>
    </lineage>
</organism>
<feature type="signal peptide" evidence="5">
    <location>
        <begin position="1"/>
        <end position="19"/>
    </location>
</feature>
<dbReference type="InterPro" id="IPR009056">
    <property type="entry name" value="Cyt_c-like_dom"/>
</dbReference>
<feature type="chain" id="PRO_5004534371" evidence="5">
    <location>
        <begin position="20"/>
        <end position="173"/>
    </location>
</feature>